<dbReference type="Proteomes" id="UP000054485">
    <property type="component" value="Unassembled WGS sequence"/>
</dbReference>
<reference evidence="1 2" key="1">
    <citation type="submission" date="2014-04" db="EMBL/GenBank/DDBJ databases">
        <authorList>
            <consortium name="DOE Joint Genome Institute"/>
            <person name="Kuo A."/>
            <person name="Ruytinx J."/>
            <person name="Rineau F."/>
            <person name="Colpaert J."/>
            <person name="Kohler A."/>
            <person name="Nagy L.G."/>
            <person name="Floudas D."/>
            <person name="Copeland A."/>
            <person name="Barry K.W."/>
            <person name="Cichocki N."/>
            <person name="Veneault-Fourrey C."/>
            <person name="LaButti K."/>
            <person name="Lindquist E.A."/>
            <person name="Lipzen A."/>
            <person name="Lundell T."/>
            <person name="Morin E."/>
            <person name="Murat C."/>
            <person name="Sun H."/>
            <person name="Tunlid A."/>
            <person name="Henrissat B."/>
            <person name="Grigoriev I.V."/>
            <person name="Hibbett D.S."/>
            <person name="Martin F."/>
            <person name="Nordberg H.P."/>
            <person name="Cantor M.N."/>
            <person name="Hua S.X."/>
        </authorList>
    </citation>
    <scope>NUCLEOTIDE SEQUENCE [LARGE SCALE GENOMIC DNA]</scope>
    <source>
        <strain evidence="1 2">UH-Slu-Lm8-n1</strain>
    </source>
</reference>
<dbReference type="EMBL" id="KN835172">
    <property type="protein sequence ID" value="KIK45495.1"/>
    <property type="molecule type" value="Genomic_DNA"/>
</dbReference>
<gene>
    <name evidence="1" type="ORF">CY34DRAFT_530848</name>
</gene>
<dbReference type="HOGENOM" id="CLU_2401133_0_0_1"/>
<evidence type="ECO:0000313" key="1">
    <source>
        <dbReference type="EMBL" id="KIK45495.1"/>
    </source>
</evidence>
<dbReference type="InParanoid" id="A0A0D0A5X9"/>
<protein>
    <submittedName>
        <fullName evidence="1">Uncharacterized protein</fullName>
    </submittedName>
</protein>
<dbReference type="AlphaFoldDB" id="A0A0D0A5X9"/>
<accession>A0A0D0A5X9</accession>
<evidence type="ECO:0000313" key="2">
    <source>
        <dbReference type="Proteomes" id="UP000054485"/>
    </source>
</evidence>
<keyword evidence="2" id="KW-1185">Reference proteome</keyword>
<proteinExistence type="predicted"/>
<organism evidence="1 2">
    <name type="scientific">Suillus luteus UH-Slu-Lm8-n1</name>
    <dbReference type="NCBI Taxonomy" id="930992"/>
    <lineage>
        <taxon>Eukaryota</taxon>
        <taxon>Fungi</taxon>
        <taxon>Dikarya</taxon>
        <taxon>Basidiomycota</taxon>
        <taxon>Agaricomycotina</taxon>
        <taxon>Agaricomycetes</taxon>
        <taxon>Agaricomycetidae</taxon>
        <taxon>Boletales</taxon>
        <taxon>Suillineae</taxon>
        <taxon>Suillaceae</taxon>
        <taxon>Suillus</taxon>
    </lineage>
</organism>
<reference evidence="2" key="2">
    <citation type="submission" date="2015-01" db="EMBL/GenBank/DDBJ databases">
        <title>Evolutionary Origins and Diversification of the Mycorrhizal Mutualists.</title>
        <authorList>
            <consortium name="DOE Joint Genome Institute"/>
            <consortium name="Mycorrhizal Genomics Consortium"/>
            <person name="Kohler A."/>
            <person name="Kuo A."/>
            <person name="Nagy L.G."/>
            <person name="Floudas D."/>
            <person name="Copeland A."/>
            <person name="Barry K.W."/>
            <person name="Cichocki N."/>
            <person name="Veneault-Fourrey C."/>
            <person name="LaButti K."/>
            <person name="Lindquist E.A."/>
            <person name="Lipzen A."/>
            <person name="Lundell T."/>
            <person name="Morin E."/>
            <person name="Murat C."/>
            <person name="Riley R."/>
            <person name="Ohm R."/>
            <person name="Sun H."/>
            <person name="Tunlid A."/>
            <person name="Henrissat B."/>
            <person name="Grigoriev I.V."/>
            <person name="Hibbett D.S."/>
            <person name="Martin F."/>
        </authorList>
    </citation>
    <scope>NUCLEOTIDE SEQUENCE [LARGE SCALE GENOMIC DNA]</scope>
    <source>
        <strain evidence="2">UH-Slu-Lm8-n1</strain>
    </source>
</reference>
<sequence length="93" mass="10330">MITLCQTSYSTLAFRRQTHNSSVNMQELWPHTFHVVFIAGYSLDGDALLSCCDISAIHASSSSFWTKILTIRHLGGTSIPLYERAEKSILPVG</sequence>
<name>A0A0D0A5X9_9AGAM</name>